<feature type="compositionally biased region" description="Basic and acidic residues" evidence="12">
    <location>
        <begin position="972"/>
        <end position="981"/>
    </location>
</feature>
<evidence type="ECO:0000256" key="6">
    <source>
        <dbReference type="ARBA" id="ARBA00022801"/>
    </source>
</evidence>
<dbReference type="InterPro" id="IPR026122">
    <property type="entry name" value="MOV-10/SDE3_DEXXQ/H-box"/>
</dbReference>
<keyword evidence="15" id="KW-1185">Reference proteome</keyword>
<dbReference type="AlphaFoldDB" id="A0A9D4J9X4"/>
<dbReference type="SUPFAM" id="SSF52540">
    <property type="entry name" value="P-loop containing nucleoside triphosphate hydrolases"/>
    <property type="match status" value="1"/>
</dbReference>
<evidence type="ECO:0000256" key="3">
    <source>
        <dbReference type="ARBA" id="ARBA00012552"/>
    </source>
</evidence>
<dbReference type="CDD" id="cd18038">
    <property type="entry name" value="DEXXQc_Helz-like"/>
    <property type="match status" value="1"/>
</dbReference>
<evidence type="ECO:0000256" key="7">
    <source>
        <dbReference type="ARBA" id="ARBA00022806"/>
    </source>
</evidence>
<dbReference type="Pfam" id="PF13087">
    <property type="entry name" value="AAA_12"/>
    <property type="match status" value="1"/>
</dbReference>
<dbReference type="InterPro" id="IPR027417">
    <property type="entry name" value="P-loop_NTPase"/>
</dbReference>
<feature type="compositionally biased region" description="Basic residues" evidence="12">
    <location>
        <begin position="1003"/>
        <end position="1013"/>
    </location>
</feature>
<dbReference type="Gene3D" id="3.40.50.300">
    <property type="entry name" value="P-loop containing nucleotide triphosphate hydrolases"/>
    <property type="match status" value="3"/>
</dbReference>
<evidence type="ECO:0000313" key="15">
    <source>
        <dbReference type="Proteomes" id="UP000828390"/>
    </source>
</evidence>
<keyword evidence="5" id="KW-0547">Nucleotide-binding</keyword>
<comment type="catalytic activity">
    <reaction evidence="11">
        <text>ATP + H2O = ADP + phosphate + H(+)</text>
        <dbReference type="Rhea" id="RHEA:13065"/>
        <dbReference type="ChEBI" id="CHEBI:15377"/>
        <dbReference type="ChEBI" id="CHEBI:15378"/>
        <dbReference type="ChEBI" id="CHEBI:30616"/>
        <dbReference type="ChEBI" id="CHEBI:43474"/>
        <dbReference type="ChEBI" id="CHEBI:456216"/>
        <dbReference type="EC" id="3.6.4.13"/>
    </reaction>
</comment>
<comment type="subcellular location">
    <subcellularLocation>
        <location evidence="1">Cytoplasm</location>
        <location evidence="1">Cytoplasmic ribonucleoprotein granule</location>
    </subcellularLocation>
</comment>
<dbReference type="Gene3D" id="3.30.160.60">
    <property type="entry name" value="Classic Zinc Finger"/>
    <property type="match status" value="1"/>
</dbReference>
<evidence type="ECO:0000256" key="9">
    <source>
        <dbReference type="ARBA" id="ARBA00022884"/>
    </source>
</evidence>
<dbReference type="PANTHER" id="PTHR45418:SF1">
    <property type="entry name" value="CANCER_TESTIS ANTIGEN 55"/>
    <property type="match status" value="1"/>
</dbReference>
<dbReference type="Pfam" id="PF12874">
    <property type="entry name" value="zf-met"/>
    <property type="match status" value="1"/>
</dbReference>
<evidence type="ECO:0000256" key="8">
    <source>
        <dbReference type="ARBA" id="ARBA00022840"/>
    </source>
</evidence>
<dbReference type="GO" id="GO:0016787">
    <property type="term" value="F:hydrolase activity"/>
    <property type="evidence" value="ECO:0007669"/>
    <property type="project" value="UniProtKB-KW"/>
</dbReference>
<dbReference type="GO" id="GO:0005524">
    <property type="term" value="F:ATP binding"/>
    <property type="evidence" value="ECO:0007669"/>
    <property type="project" value="UniProtKB-KW"/>
</dbReference>
<evidence type="ECO:0000256" key="5">
    <source>
        <dbReference type="ARBA" id="ARBA00022741"/>
    </source>
</evidence>
<evidence type="ECO:0000256" key="1">
    <source>
        <dbReference type="ARBA" id="ARBA00004331"/>
    </source>
</evidence>
<sequence length="1013" mass="117300">MMKTLKDLKEVQELGDYYIFGKDVQVMYERMASDSQFMKTLEEWKRIAEETPFFCEICGISCTSEKSLVEHQLGSRHRIHKLHIDIYRQRDKMTTVPEGMQLTCNPTAEEGKMELVCKSGEECTMSIDIENTLKDEDIVFQRHVFLWDTGVFKLHKASDRDGQRTWREFERRDLHIGKGETRYFQIKCIAPKDDFGYHFVPLALYFVKKDSKTRKIITAEDEGAWTQDYVLIFVSLHIISDFHEELAPKSVYEKPDHFQENSFEVTEPGEKLPEHSRNGLIGKLRPFHIPPHLYNNVRMGTAHKDGKITINSPYLSQILDCNTTQRNYMKKFHHLLWLEEIQMEIDIQQYNMAGVAMTICKNKMRLEVPGLAEKKPSVLRGDRLYVYYSDKLSERTGYPEDQLIVAVGNLGLNIECEADELRSRRNIRYEGIVHKIEREHVQLGVAEKLRRYWTPRQLYDVEFRISPFNMWVQHRAIEQAVDFMDLLFPVKPASRPDQSHISLRTWFDRTLNPEQQTAVRKIVQGSSRPAPYIIFGPPGTGKTVTVTEAIKQVYSGYQDSRILVCCPENSAADTLMRKLLKDKPIIKEDIFRMYALSRQPETLPAEIATTGQYNYDQLKECFFFPSVNTLMEYRIIVVTLTTAGRMVTGKFPTNHFTHIFIDEGGHAVEPECIVPITGLMDPRDKSRRAQLVIAGDPKQLGPIVRSAIARNFGLPVSLMERMMSDIEMYKTQPFDERYITKLIRNYRSHDSILEIPRRMFYDNQLEACGDSKVLNCMLDWDMLPNKKFPVMFHSVFGTEEREGDSPSWFNRDEIAQIDMYLTALLKKKKETKLQPSDIGIIAPYKKQVSKIRQMLLAKRHIDNQNEITVGSVEEFQGQEFKIIIISAVRSDMTSAYTDIDMVFNLGFLRNPKRFNVAMTRARALLIVIGNPITLEQDSCWKTFIDYCDQNNAFRGQKGQKKSGPPDNGMDGGRGKNGDTSRKVSIPSLGRPQTEQKKIEQKKMSGKVHTRRKF</sequence>
<feature type="compositionally biased region" description="Basic and acidic residues" evidence="12">
    <location>
        <begin position="993"/>
        <end position="1002"/>
    </location>
</feature>
<evidence type="ECO:0000313" key="14">
    <source>
        <dbReference type="EMBL" id="KAH3800808.1"/>
    </source>
</evidence>
<feature type="domain" description="C2H2-type" evidence="13">
    <location>
        <begin position="55"/>
        <end position="77"/>
    </location>
</feature>
<keyword evidence="10" id="KW-0943">RNA-mediated gene silencing</keyword>
<keyword evidence="8" id="KW-0067">ATP-binding</keyword>
<dbReference type="InterPro" id="IPR049080">
    <property type="entry name" value="MOV-10-like_beta-barrel"/>
</dbReference>
<keyword evidence="6" id="KW-0378">Hydrolase</keyword>
<organism evidence="14 15">
    <name type="scientific">Dreissena polymorpha</name>
    <name type="common">Zebra mussel</name>
    <name type="synonym">Mytilus polymorpha</name>
    <dbReference type="NCBI Taxonomy" id="45954"/>
    <lineage>
        <taxon>Eukaryota</taxon>
        <taxon>Metazoa</taxon>
        <taxon>Spiralia</taxon>
        <taxon>Lophotrochozoa</taxon>
        <taxon>Mollusca</taxon>
        <taxon>Bivalvia</taxon>
        <taxon>Autobranchia</taxon>
        <taxon>Heteroconchia</taxon>
        <taxon>Euheterodonta</taxon>
        <taxon>Imparidentia</taxon>
        <taxon>Neoheterodontei</taxon>
        <taxon>Myida</taxon>
        <taxon>Dreissenoidea</taxon>
        <taxon>Dreissenidae</taxon>
        <taxon>Dreissena</taxon>
    </lineage>
</organism>
<name>A0A9D4J9X4_DREPO</name>
<dbReference type="PROSITE" id="PS00028">
    <property type="entry name" value="ZINC_FINGER_C2H2_1"/>
    <property type="match status" value="1"/>
</dbReference>
<dbReference type="Pfam" id="PF13086">
    <property type="entry name" value="AAA_11"/>
    <property type="match status" value="2"/>
</dbReference>
<dbReference type="InterPro" id="IPR049079">
    <property type="entry name" value="Mov-10_helical"/>
</dbReference>
<dbReference type="SUPFAM" id="SSF57667">
    <property type="entry name" value="beta-beta-alpha zinc fingers"/>
    <property type="match status" value="1"/>
</dbReference>
<evidence type="ECO:0000256" key="11">
    <source>
        <dbReference type="ARBA" id="ARBA00047984"/>
    </source>
</evidence>
<comment type="similarity">
    <text evidence="2">Belongs to the DNA2/NAM7 helicase family. SDE3 subfamily.</text>
</comment>
<protein>
    <recommendedName>
        <fullName evidence="3">RNA helicase</fullName>
        <ecNumber evidence="3">3.6.4.13</ecNumber>
    </recommendedName>
</protein>
<dbReference type="Pfam" id="PF21635">
    <property type="entry name" value="Mov-10_helical"/>
    <property type="match status" value="1"/>
</dbReference>
<gene>
    <name evidence="14" type="ORF">DPMN_154451</name>
</gene>
<dbReference type="InterPro" id="IPR041679">
    <property type="entry name" value="DNA2/NAM7-like_C"/>
</dbReference>
<dbReference type="EMBL" id="JAIWYP010000007">
    <property type="protein sequence ID" value="KAH3800808.1"/>
    <property type="molecule type" value="Genomic_DNA"/>
</dbReference>
<keyword evidence="7" id="KW-0347">Helicase</keyword>
<dbReference type="GO" id="GO:0031047">
    <property type="term" value="P:regulatory ncRNA-mediated gene silencing"/>
    <property type="evidence" value="ECO:0007669"/>
    <property type="project" value="UniProtKB-KW"/>
</dbReference>
<reference evidence="14" key="2">
    <citation type="submission" date="2020-11" db="EMBL/GenBank/DDBJ databases">
        <authorList>
            <person name="McCartney M.A."/>
            <person name="Auch B."/>
            <person name="Kono T."/>
            <person name="Mallez S."/>
            <person name="Becker A."/>
            <person name="Gohl D.M."/>
            <person name="Silverstein K.A.T."/>
            <person name="Koren S."/>
            <person name="Bechman K.B."/>
            <person name="Herman A."/>
            <person name="Abrahante J.E."/>
            <person name="Garbe J."/>
        </authorList>
    </citation>
    <scope>NUCLEOTIDE SEQUENCE</scope>
    <source>
        <strain evidence="14">Duluth1</strain>
        <tissue evidence="14">Whole animal</tissue>
    </source>
</reference>
<evidence type="ECO:0000259" key="13">
    <source>
        <dbReference type="PROSITE" id="PS00028"/>
    </source>
</evidence>
<evidence type="ECO:0000256" key="12">
    <source>
        <dbReference type="SAM" id="MobiDB-lite"/>
    </source>
</evidence>
<keyword evidence="4" id="KW-0963">Cytoplasm</keyword>
<dbReference type="InterPro" id="IPR047187">
    <property type="entry name" value="SF1_C_Upf1"/>
</dbReference>
<dbReference type="InterPro" id="IPR013087">
    <property type="entry name" value="Znf_C2H2_type"/>
</dbReference>
<dbReference type="GO" id="GO:0003723">
    <property type="term" value="F:RNA binding"/>
    <property type="evidence" value="ECO:0007669"/>
    <property type="project" value="UniProtKB-KW"/>
</dbReference>
<dbReference type="FunFam" id="3.40.50.300:FF:000608">
    <property type="entry name" value="Mov10 RISC complex RNA helicase"/>
    <property type="match status" value="1"/>
</dbReference>
<evidence type="ECO:0000256" key="4">
    <source>
        <dbReference type="ARBA" id="ARBA00022490"/>
    </source>
</evidence>
<comment type="caution">
    <text evidence="14">The sequence shown here is derived from an EMBL/GenBank/DDBJ whole genome shotgun (WGS) entry which is preliminary data.</text>
</comment>
<accession>A0A9D4J9X4</accession>
<dbReference type="EC" id="3.6.4.13" evidence="3"/>
<dbReference type="PANTHER" id="PTHR45418">
    <property type="entry name" value="CANCER/TESTIS ANTIGEN 55"/>
    <property type="match status" value="1"/>
</dbReference>
<reference evidence="14" key="1">
    <citation type="journal article" date="2019" name="bioRxiv">
        <title>The Genome of the Zebra Mussel, Dreissena polymorpha: A Resource for Invasive Species Research.</title>
        <authorList>
            <person name="McCartney M.A."/>
            <person name="Auch B."/>
            <person name="Kono T."/>
            <person name="Mallez S."/>
            <person name="Zhang Y."/>
            <person name="Obille A."/>
            <person name="Becker A."/>
            <person name="Abrahante J.E."/>
            <person name="Garbe J."/>
            <person name="Badalamenti J.P."/>
            <person name="Herman A."/>
            <person name="Mangelson H."/>
            <person name="Liachko I."/>
            <person name="Sullivan S."/>
            <person name="Sone E.D."/>
            <person name="Koren S."/>
            <person name="Silverstein K.A.T."/>
            <person name="Beckman K.B."/>
            <person name="Gohl D.M."/>
        </authorList>
    </citation>
    <scope>NUCLEOTIDE SEQUENCE</scope>
    <source>
        <strain evidence="14">Duluth1</strain>
        <tissue evidence="14">Whole animal</tissue>
    </source>
</reference>
<evidence type="ECO:0000256" key="10">
    <source>
        <dbReference type="ARBA" id="ARBA00023158"/>
    </source>
</evidence>
<keyword evidence="9" id="KW-0694">RNA-binding</keyword>
<feature type="region of interest" description="Disordered" evidence="12">
    <location>
        <begin position="954"/>
        <end position="1013"/>
    </location>
</feature>
<dbReference type="Pfam" id="PF21634">
    <property type="entry name" value="MOV-10_beta-barrel"/>
    <property type="match status" value="2"/>
</dbReference>
<dbReference type="Proteomes" id="UP000828390">
    <property type="component" value="Unassembled WGS sequence"/>
</dbReference>
<dbReference type="InterPro" id="IPR041677">
    <property type="entry name" value="DNA2/NAM7_AAA_11"/>
</dbReference>
<dbReference type="GO" id="GO:0032574">
    <property type="term" value="F:5'-3' RNA helicase activity"/>
    <property type="evidence" value="ECO:0007669"/>
    <property type="project" value="InterPro"/>
</dbReference>
<evidence type="ECO:0000256" key="2">
    <source>
        <dbReference type="ARBA" id="ARBA00005601"/>
    </source>
</evidence>
<dbReference type="CDD" id="cd18808">
    <property type="entry name" value="SF1_C_Upf1"/>
    <property type="match status" value="1"/>
</dbReference>
<dbReference type="GO" id="GO:0036464">
    <property type="term" value="C:cytoplasmic ribonucleoprotein granule"/>
    <property type="evidence" value="ECO:0007669"/>
    <property type="project" value="UniProtKB-SubCell"/>
</dbReference>
<dbReference type="InterPro" id="IPR036236">
    <property type="entry name" value="Znf_C2H2_sf"/>
</dbReference>
<proteinExistence type="inferred from homology"/>